<dbReference type="InterPro" id="IPR027417">
    <property type="entry name" value="P-loop_NTPase"/>
</dbReference>
<keyword evidence="3" id="KW-0812">Transmembrane</keyword>
<protein>
    <submittedName>
        <fullName evidence="4">Heat shock protein ClpB</fullName>
    </submittedName>
</protein>
<keyword evidence="5" id="KW-1185">Reference proteome</keyword>
<dbReference type="AlphaFoldDB" id="A0A0U5JDE5"/>
<dbReference type="GO" id="GO:0005737">
    <property type="term" value="C:cytoplasm"/>
    <property type="evidence" value="ECO:0007669"/>
    <property type="project" value="TreeGrafter"/>
</dbReference>
<evidence type="ECO:0000313" key="5">
    <source>
        <dbReference type="Proteomes" id="UP000069902"/>
    </source>
</evidence>
<keyword evidence="2" id="KW-0067">ATP-binding</keyword>
<dbReference type="RefSeq" id="WP_059060688.1">
    <property type="nucleotide sequence ID" value="NZ_LN879502.1"/>
</dbReference>
<dbReference type="PANTHER" id="PTHR11638:SF89">
    <property type="entry name" value="AAA+ ATPASE DOMAIN-CONTAINING PROTEIN"/>
    <property type="match status" value="1"/>
</dbReference>
<evidence type="ECO:0000256" key="3">
    <source>
        <dbReference type="SAM" id="Phobius"/>
    </source>
</evidence>
<feature type="transmembrane region" description="Helical" evidence="3">
    <location>
        <begin position="214"/>
        <end position="232"/>
    </location>
</feature>
<dbReference type="Proteomes" id="UP000069902">
    <property type="component" value="Chromosome cPNK"/>
</dbReference>
<keyword evidence="3" id="KW-0472">Membrane</keyword>
<sequence length="677" mass="77275">MLVNAMRPYIPFFHQQAVEPASPLNAIRQLDELGRLLLSEEWDVKQWTVWKADIQSIIRQHQGDHEALDRFLSEVITGMIAKDPQEALTFLADILDLESLSQVARFKAQADGFPPFENIFEWAALRAPLFPISPEISFKQQVHSEWNRFRPMAIYFIPNLINIFLGAFNFLDSHKKFTTLWEKHLLLEIVYKFFVIPFFLIQVLQPIFVVTAKVYAIAAGIIVCGGVLAACYQKWLKPLPDEIVNCTNLDKQMELGFIEPTVGMSATMDRIISALLTGSNVLLLGRSGAGKSAAGKRLIQLKKEGRLPQALQKLANYEVDCGLLMSNVSFGHSELINQVKDQLAGYEHQVLFHLDEIDQLVKNGGAFQAFKKRFLEDRPSPAFIATTTFKEFEKIKELDDDGSFRRRVVPIVVDDADETQNRLILSELVNRVAAKIPVTDDAIDKVLELTESEEYLPQIGRPAKAIKLMKDAIGRCEWTYNSHFVCPELEQARQAVQNFESHLSRNIKETSADLREYAALRERVRVLESEHLIHKQKIQKIRLLIEQELVFKNRYYKLTHRMANARPNLAQERRVARVTGEEQKLYLLTYFYGIGAYKSYLQEKLDEVKESFHVQVDEALISKVFDEAKQVDERIAEKVDGRAANEPAEPVHAIAAEVETEVDNVVLGENEPRLGDE</sequence>
<dbReference type="PANTHER" id="PTHR11638">
    <property type="entry name" value="ATP-DEPENDENT CLP PROTEASE"/>
    <property type="match status" value="1"/>
</dbReference>
<dbReference type="STRING" id="389348.PNK_1019"/>
<name>A0A0U5JDE5_9BACT</name>
<organism evidence="4 5">
    <name type="scientific">Candidatus Protochlamydia naegleriophila</name>
    <dbReference type="NCBI Taxonomy" id="389348"/>
    <lineage>
        <taxon>Bacteria</taxon>
        <taxon>Pseudomonadati</taxon>
        <taxon>Chlamydiota</taxon>
        <taxon>Chlamydiia</taxon>
        <taxon>Parachlamydiales</taxon>
        <taxon>Parachlamydiaceae</taxon>
        <taxon>Candidatus Protochlamydia</taxon>
    </lineage>
</organism>
<feature type="transmembrane region" description="Helical" evidence="3">
    <location>
        <begin position="185"/>
        <end position="208"/>
    </location>
</feature>
<keyword evidence="4" id="KW-0346">Stress response</keyword>
<dbReference type="SUPFAM" id="SSF52540">
    <property type="entry name" value="P-loop containing nucleoside triphosphate hydrolases"/>
    <property type="match status" value="1"/>
</dbReference>
<dbReference type="GO" id="GO:0016887">
    <property type="term" value="F:ATP hydrolysis activity"/>
    <property type="evidence" value="ECO:0007669"/>
    <property type="project" value="TreeGrafter"/>
</dbReference>
<keyword evidence="3" id="KW-1133">Transmembrane helix</keyword>
<evidence type="ECO:0000256" key="1">
    <source>
        <dbReference type="ARBA" id="ARBA00022741"/>
    </source>
</evidence>
<evidence type="ECO:0000313" key="4">
    <source>
        <dbReference type="EMBL" id="CUI16642.1"/>
    </source>
</evidence>
<proteinExistence type="predicted"/>
<dbReference type="InParanoid" id="A0A0U5JDE5"/>
<dbReference type="KEGG" id="pnl:PNK_1019"/>
<evidence type="ECO:0000256" key="2">
    <source>
        <dbReference type="ARBA" id="ARBA00022840"/>
    </source>
</evidence>
<dbReference type="Gene3D" id="3.40.50.300">
    <property type="entry name" value="P-loop containing nucleotide triphosphate hydrolases"/>
    <property type="match status" value="2"/>
</dbReference>
<feature type="transmembrane region" description="Helical" evidence="3">
    <location>
        <begin position="152"/>
        <end position="173"/>
    </location>
</feature>
<keyword evidence="1" id="KW-0547">Nucleotide-binding</keyword>
<dbReference type="InterPro" id="IPR050130">
    <property type="entry name" value="ClpA_ClpB"/>
</dbReference>
<dbReference type="EMBL" id="LN879502">
    <property type="protein sequence ID" value="CUI16642.1"/>
    <property type="molecule type" value="Genomic_DNA"/>
</dbReference>
<dbReference type="PATRIC" id="fig|389348.3.peg.1122"/>
<dbReference type="GO" id="GO:0034605">
    <property type="term" value="P:cellular response to heat"/>
    <property type="evidence" value="ECO:0007669"/>
    <property type="project" value="TreeGrafter"/>
</dbReference>
<accession>A0A0U5JDE5</accession>
<dbReference type="GO" id="GO:0005524">
    <property type="term" value="F:ATP binding"/>
    <property type="evidence" value="ECO:0007669"/>
    <property type="project" value="UniProtKB-KW"/>
</dbReference>
<reference evidence="5" key="1">
    <citation type="submission" date="2015-09" db="EMBL/GenBank/DDBJ databases">
        <authorList>
            <person name="Bertelli C."/>
        </authorList>
    </citation>
    <scope>NUCLEOTIDE SEQUENCE [LARGE SCALE GENOMIC DNA]</scope>
    <source>
        <strain evidence="5">KNic</strain>
    </source>
</reference>
<gene>
    <name evidence="4" type="primary">clpb3</name>
    <name evidence="4" type="ORF">PNK_1019</name>
</gene>